<proteinExistence type="predicted"/>
<sequence>MTDHCDCGAPAGPLGRCADYYYAILAEEQADPDMYRWHNPVVCSYLLQHPAEGHAKHFDVQFRWLQLLLDQGVDAVVRVAAHQVARNRHTSRQGYDMTPFENYAPLPLGAAATGFRASFSALPVVGGSFVFDGAEAYGRRVEAIAAATVERLSGRT</sequence>
<evidence type="ECO:0000313" key="1">
    <source>
        <dbReference type="EMBL" id="NAS20123.1"/>
    </source>
</evidence>
<accession>A0A7C9JAZ5</accession>
<dbReference type="Proteomes" id="UP000479526">
    <property type="component" value="Unassembled WGS sequence"/>
</dbReference>
<protein>
    <submittedName>
        <fullName evidence="1">Uncharacterized protein</fullName>
    </submittedName>
</protein>
<dbReference type="RefSeq" id="WP_161477671.1">
    <property type="nucleotide sequence ID" value="NZ_WXEW01000001.1"/>
</dbReference>
<reference evidence="1 2" key="1">
    <citation type="submission" date="2020-01" db="EMBL/GenBank/DDBJ databases">
        <title>Herbidospora sp. NEAU-GS84 nov., a novel actinomycete isolated from soil.</title>
        <authorList>
            <person name="Han L."/>
        </authorList>
    </citation>
    <scope>NUCLEOTIDE SEQUENCE [LARGE SCALE GENOMIC DNA]</scope>
    <source>
        <strain evidence="1 2">NEAU-GS84</strain>
    </source>
</reference>
<comment type="caution">
    <text evidence="1">The sequence shown here is derived from an EMBL/GenBank/DDBJ whole genome shotgun (WGS) entry which is preliminary data.</text>
</comment>
<gene>
    <name evidence="1" type="ORF">GT755_00320</name>
</gene>
<dbReference type="InterPro" id="IPR045990">
    <property type="entry name" value="DUF5946"/>
</dbReference>
<dbReference type="EMBL" id="WXEW01000001">
    <property type="protein sequence ID" value="NAS20123.1"/>
    <property type="molecule type" value="Genomic_DNA"/>
</dbReference>
<dbReference type="AlphaFoldDB" id="A0A7C9JAZ5"/>
<keyword evidence="2" id="KW-1185">Reference proteome</keyword>
<organism evidence="1 2">
    <name type="scientific">Herbidospora solisilvae</name>
    <dbReference type="NCBI Taxonomy" id="2696284"/>
    <lineage>
        <taxon>Bacteria</taxon>
        <taxon>Bacillati</taxon>
        <taxon>Actinomycetota</taxon>
        <taxon>Actinomycetes</taxon>
        <taxon>Streptosporangiales</taxon>
        <taxon>Streptosporangiaceae</taxon>
        <taxon>Herbidospora</taxon>
    </lineage>
</organism>
<dbReference type="Pfam" id="PF19371">
    <property type="entry name" value="DUF5946"/>
    <property type="match status" value="1"/>
</dbReference>
<name>A0A7C9JAZ5_9ACTN</name>
<evidence type="ECO:0000313" key="2">
    <source>
        <dbReference type="Proteomes" id="UP000479526"/>
    </source>
</evidence>